<evidence type="ECO:0000313" key="2">
    <source>
        <dbReference type="EMBL" id="KAJ4163813.1"/>
    </source>
</evidence>
<comment type="caution">
    <text evidence="2">The sequence shown here is derived from an EMBL/GenBank/DDBJ whole genome shotgun (WGS) entry which is preliminary data.</text>
</comment>
<organism evidence="2 3">
    <name type="scientific">Akanthomyces muscarius</name>
    <name type="common">Entomopathogenic fungus</name>
    <name type="synonym">Lecanicillium muscarium</name>
    <dbReference type="NCBI Taxonomy" id="2231603"/>
    <lineage>
        <taxon>Eukaryota</taxon>
        <taxon>Fungi</taxon>
        <taxon>Dikarya</taxon>
        <taxon>Ascomycota</taxon>
        <taxon>Pezizomycotina</taxon>
        <taxon>Sordariomycetes</taxon>
        <taxon>Hypocreomycetidae</taxon>
        <taxon>Hypocreales</taxon>
        <taxon>Cordycipitaceae</taxon>
        <taxon>Akanthomyces</taxon>
    </lineage>
</organism>
<protein>
    <submittedName>
        <fullName evidence="2">Uncharacterized protein</fullName>
    </submittedName>
</protein>
<dbReference type="KEGG" id="amus:LMH87_005518"/>
<dbReference type="Proteomes" id="UP001144673">
    <property type="component" value="Chromosome 1"/>
</dbReference>
<gene>
    <name evidence="2" type="ORF">LMH87_005518</name>
</gene>
<keyword evidence="3" id="KW-1185">Reference proteome</keyword>
<feature type="compositionally biased region" description="Low complexity" evidence="1">
    <location>
        <begin position="165"/>
        <end position="178"/>
    </location>
</feature>
<dbReference type="RefSeq" id="XP_056058728.1">
    <property type="nucleotide sequence ID" value="XM_056203251.1"/>
</dbReference>
<reference evidence="2" key="1">
    <citation type="journal article" date="2023" name="Access Microbiol">
        <title>De-novo genome assembly for Akanthomyces muscarius, a biocontrol agent of insect agricultural pests.</title>
        <authorList>
            <person name="Erdos Z."/>
            <person name="Studholme D.J."/>
            <person name="Raymond B."/>
            <person name="Sharma M."/>
        </authorList>
    </citation>
    <scope>NUCLEOTIDE SEQUENCE</scope>
    <source>
        <strain evidence="2">Ve6</strain>
    </source>
</reference>
<dbReference type="GeneID" id="80892677"/>
<feature type="compositionally biased region" description="Low complexity" evidence="1">
    <location>
        <begin position="116"/>
        <end position="133"/>
    </location>
</feature>
<feature type="region of interest" description="Disordered" evidence="1">
    <location>
        <begin position="100"/>
        <end position="143"/>
    </location>
</feature>
<evidence type="ECO:0000313" key="3">
    <source>
        <dbReference type="Proteomes" id="UP001144673"/>
    </source>
</evidence>
<name>A0A9W8QLY9_AKAMU</name>
<feature type="region of interest" description="Disordered" evidence="1">
    <location>
        <begin position="164"/>
        <end position="217"/>
    </location>
</feature>
<dbReference type="EMBL" id="JAJHUN010000001">
    <property type="protein sequence ID" value="KAJ4163813.1"/>
    <property type="molecule type" value="Genomic_DNA"/>
</dbReference>
<dbReference type="AlphaFoldDB" id="A0A9W8QLY9"/>
<sequence length="217" mass="23201">MTYSRVWEAGVARLRRECRLVNLRSLHFHASRTEIKALCMAKLSNTRGVIFHWRRDGVKPGNKHLSWVFIQTENQIARDAAIGELKDLLVRHRPVSVGAASRNARAPRALRTQNRTASAAGSSNTTTAAITAPPLAPPAPPTITATAADAAITAAPIALLPPPTTTAAADSSSSTTAIVAPSSSEIAIVRNAGETDEERRLVPLAVRSKDDEESESE</sequence>
<proteinExistence type="predicted"/>
<accession>A0A9W8QLY9</accession>
<evidence type="ECO:0000256" key="1">
    <source>
        <dbReference type="SAM" id="MobiDB-lite"/>
    </source>
</evidence>